<feature type="domain" description="SusD-like N-terminal" evidence="7">
    <location>
        <begin position="94"/>
        <end position="257"/>
    </location>
</feature>
<comment type="caution">
    <text evidence="8">The sequence shown here is derived from an EMBL/GenBank/DDBJ whole genome shotgun (WGS) entry which is preliminary data.</text>
</comment>
<keyword evidence="5" id="KW-0998">Cell outer membrane</keyword>
<evidence type="ECO:0000259" key="6">
    <source>
        <dbReference type="Pfam" id="PF07980"/>
    </source>
</evidence>
<evidence type="ECO:0000256" key="2">
    <source>
        <dbReference type="ARBA" id="ARBA00006275"/>
    </source>
</evidence>
<comment type="similarity">
    <text evidence="2">Belongs to the SusD family.</text>
</comment>
<sequence>MKKFITTPLKLGKLTAGTLMGTLLLVSSCKNFTELNPLASLSETTAFTSTNSIELVANGVYQAAAVGLYNGAAGRGYPFGSAAIQQGEMRGEDMVNLQAFYDITYRATYTTTSANNVNMWEQLYALINQTNVLIDGVKRAGTGGVLTPTAALQYEAEGRFLRALSHHELLLHFCRPYADGNGSKPGVPYRENPINSIPSVQQGIALGRGTVAETYAKILADLDFAETNLPASRAAVATSISRATSGAAIALKTRIKLHMQDWAGVISEGAKLGTAATSGTFTSPIGSYKLEASPDVPFTSYSNNAESVFSVANSALSNGGTNGALPGMFGPTSLGGRDLVATSPNLYNAPFWVTGDTRRTLLQIKQSTGSYPFYFNYKYRQYTTRADWAPVLRYAEVLLNVAEAYARQGTNANQGFLLLNAVRNRSVPTAERFTAAPADLVQAILNERRIEFTGEGRRWGDIHRLSLDTKYSTNGIPTKVEVSQVKATSYDLTTRPMITGIVAAIPYNDYRFLWPIPTSEVSTNPTLAQQQNPGY</sequence>
<evidence type="ECO:0000313" key="9">
    <source>
        <dbReference type="Proteomes" id="UP001202180"/>
    </source>
</evidence>
<dbReference type="SUPFAM" id="SSF48452">
    <property type="entry name" value="TPR-like"/>
    <property type="match status" value="1"/>
</dbReference>
<evidence type="ECO:0000256" key="3">
    <source>
        <dbReference type="ARBA" id="ARBA00022729"/>
    </source>
</evidence>
<gene>
    <name evidence="8" type="ORF">M0L20_13920</name>
</gene>
<feature type="domain" description="RagB/SusD" evidence="6">
    <location>
        <begin position="379"/>
        <end position="535"/>
    </location>
</feature>
<accession>A0ABT0HLA7</accession>
<protein>
    <submittedName>
        <fullName evidence="8">RagB/SusD family nutrient uptake outer membrane protein</fullName>
    </submittedName>
</protein>
<proteinExistence type="inferred from homology"/>
<evidence type="ECO:0000259" key="7">
    <source>
        <dbReference type="Pfam" id="PF14322"/>
    </source>
</evidence>
<keyword evidence="4" id="KW-0472">Membrane</keyword>
<evidence type="ECO:0000256" key="4">
    <source>
        <dbReference type="ARBA" id="ARBA00023136"/>
    </source>
</evidence>
<dbReference type="InterPro" id="IPR033985">
    <property type="entry name" value="SusD-like_N"/>
</dbReference>
<dbReference type="EMBL" id="JALPRF010000002">
    <property type="protein sequence ID" value="MCK8492960.1"/>
    <property type="molecule type" value="Genomic_DNA"/>
</dbReference>
<dbReference type="PROSITE" id="PS51257">
    <property type="entry name" value="PROKAR_LIPOPROTEIN"/>
    <property type="match status" value="1"/>
</dbReference>
<reference evidence="8 9" key="1">
    <citation type="submission" date="2022-04" db="EMBL/GenBank/DDBJ databases">
        <title>Spirosoma sp. strain RP8 genome sequencing and assembly.</title>
        <authorList>
            <person name="Jung Y."/>
        </authorList>
    </citation>
    <scope>NUCLEOTIDE SEQUENCE [LARGE SCALE GENOMIC DNA]</scope>
    <source>
        <strain evidence="8 9">RP8</strain>
    </source>
</reference>
<evidence type="ECO:0000256" key="1">
    <source>
        <dbReference type="ARBA" id="ARBA00004442"/>
    </source>
</evidence>
<dbReference type="InterPro" id="IPR012944">
    <property type="entry name" value="SusD_RagB_dom"/>
</dbReference>
<dbReference type="InterPro" id="IPR011990">
    <property type="entry name" value="TPR-like_helical_dom_sf"/>
</dbReference>
<keyword evidence="3" id="KW-0732">Signal</keyword>
<dbReference type="Pfam" id="PF14322">
    <property type="entry name" value="SusD-like_3"/>
    <property type="match status" value="1"/>
</dbReference>
<dbReference type="Gene3D" id="1.25.40.390">
    <property type="match status" value="1"/>
</dbReference>
<evidence type="ECO:0000256" key="5">
    <source>
        <dbReference type="ARBA" id="ARBA00023237"/>
    </source>
</evidence>
<dbReference type="RefSeq" id="WP_248477551.1">
    <property type="nucleotide sequence ID" value="NZ_JALPRF010000002.1"/>
</dbReference>
<comment type="subcellular location">
    <subcellularLocation>
        <location evidence="1">Cell outer membrane</location>
    </subcellularLocation>
</comment>
<dbReference type="CDD" id="cd08977">
    <property type="entry name" value="SusD"/>
    <property type="match status" value="1"/>
</dbReference>
<evidence type="ECO:0000313" key="8">
    <source>
        <dbReference type="EMBL" id="MCK8492960.1"/>
    </source>
</evidence>
<name>A0ABT0HLA7_9BACT</name>
<dbReference type="Pfam" id="PF07980">
    <property type="entry name" value="SusD_RagB"/>
    <property type="match status" value="1"/>
</dbReference>
<dbReference type="Proteomes" id="UP001202180">
    <property type="component" value="Unassembled WGS sequence"/>
</dbReference>
<keyword evidence="9" id="KW-1185">Reference proteome</keyword>
<organism evidence="8 9">
    <name type="scientific">Spirosoma liriopis</name>
    <dbReference type="NCBI Taxonomy" id="2937440"/>
    <lineage>
        <taxon>Bacteria</taxon>
        <taxon>Pseudomonadati</taxon>
        <taxon>Bacteroidota</taxon>
        <taxon>Cytophagia</taxon>
        <taxon>Cytophagales</taxon>
        <taxon>Cytophagaceae</taxon>
        <taxon>Spirosoma</taxon>
    </lineage>
</organism>